<dbReference type="PANTHER" id="PTHR43712">
    <property type="entry name" value="PUTATIVE (AFU_ORTHOLOGUE AFUA_4G14580)-RELATED"/>
    <property type="match status" value="1"/>
</dbReference>
<gene>
    <name evidence="7" type="ORF">C8A04DRAFT_35486</name>
</gene>
<sequence length="501" mass="55310">MGESKTTNGKPSPTPNGSTSTLDPTALQLLQLSGLIQTWVAKYIAATTSPKKDQDQDQEDTLPSKALFDAQRTLLATAGMLTELVSDPSSRIIEVALQQFEARALHLAAAVRVPDILAERGEMGIEELSVRVGVEGKKLSRLLRCLCSIHLFSEPREDVFANNRITSALVGNDPLRAYVLLGGQDVYTASDNMLRTLRHPVKGPSYAVDVTPFQEAVGSTVPRRTWLEEKPTVRELLDGRDGPDGPNGRLCGYPGGFGDEIGGLAKKVEAEENDDQERVARPELELFGLAMVGGGGVFGRAHLYDFPWASLGKATVMDVGGGMGGFSLDLSHLYPNLNFVIQDRAPPRENPTALAQNRVQFLEHDFFSEDPNPIRNADVYWLRYIIHDWSDDYCVRILRGLRDGMGPRSRILICDQVMNTTSGCDELPSAPEPLPANCGYFTRYSHTRDLCVMSIINGIERKPTEFRELVERAGLRLNRFWECRSQVGLVEVVLPDSELVI</sequence>
<dbReference type="InterPro" id="IPR001077">
    <property type="entry name" value="COMT_C"/>
</dbReference>
<keyword evidence="2" id="KW-0808">Transferase</keyword>
<dbReference type="SUPFAM" id="SSF53335">
    <property type="entry name" value="S-adenosyl-L-methionine-dependent methyltransferases"/>
    <property type="match status" value="1"/>
</dbReference>
<name>A0AAN6V6W0_9PEZI</name>
<dbReference type="PROSITE" id="PS51683">
    <property type="entry name" value="SAM_OMT_II"/>
    <property type="match status" value="1"/>
</dbReference>
<dbReference type="Gene3D" id="1.10.10.10">
    <property type="entry name" value="Winged helix-like DNA-binding domain superfamily/Winged helix DNA-binding domain"/>
    <property type="match status" value="1"/>
</dbReference>
<proteinExistence type="predicted"/>
<dbReference type="PANTHER" id="PTHR43712:SF2">
    <property type="entry name" value="O-METHYLTRANSFERASE CICE"/>
    <property type="match status" value="1"/>
</dbReference>
<feature type="domain" description="O-methyltransferase C-terminal" evidence="5">
    <location>
        <begin position="314"/>
        <end position="475"/>
    </location>
</feature>
<dbReference type="GeneID" id="87819804"/>
<evidence type="ECO:0000256" key="4">
    <source>
        <dbReference type="SAM" id="MobiDB-lite"/>
    </source>
</evidence>
<organism evidence="7 8">
    <name type="scientific">Dichotomopilus funicola</name>
    <dbReference type="NCBI Taxonomy" id="1934379"/>
    <lineage>
        <taxon>Eukaryota</taxon>
        <taxon>Fungi</taxon>
        <taxon>Dikarya</taxon>
        <taxon>Ascomycota</taxon>
        <taxon>Pezizomycotina</taxon>
        <taxon>Sordariomycetes</taxon>
        <taxon>Sordariomycetidae</taxon>
        <taxon>Sordariales</taxon>
        <taxon>Chaetomiaceae</taxon>
        <taxon>Dichotomopilus</taxon>
    </lineage>
</organism>
<dbReference type="GO" id="GO:0008171">
    <property type="term" value="F:O-methyltransferase activity"/>
    <property type="evidence" value="ECO:0007669"/>
    <property type="project" value="InterPro"/>
</dbReference>
<dbReference type="Pfam" id="PF08100">
    <property type="entry name" value="Dimerisation"/>
    <property type="match status" value="1"/>
</dbReference>
<protein>
    <submittedName>
        <fullName evidence="7">S-adenosyl-L-methionine-dependent methyltransferase</fullName>
    </submittedName>
</protein>
<evidence type="ECO:0000256" key="1">
    <source>
        <dbReference type="ARBA" id="ARBA00022603"/>
    </source>
</evidence>
<dbReference type="SUPFAM" id="SSF46785">
    <property type="entry name" value="Winged helix' DNA-binding domain"/>
    <property type="match status" value="1"/>
</dbReference>
<keyword evidence="3" id="KW-0949">S-adenosyl-L-methionine</keyword>
<dbReference type="RefSeq" id="XP_062639293.1">
    <property type="nucleotide sequence ID" value="XM_062783191.1"/>
</dbReference>
<dbReference type="InterPro" id="IPR029063">
    <property type="entry name" value="SAM-dependent_MTases_sf"/>
</dbReference>
<evidence type="ECO:0000256" key="3">
    <source>
        <dbReference type="ARBA" id="ARBA00022691"/>
    </source>
</evidence>
<dbReference type="EMBL" id="MU853565">
    <property type="protein sequence ID" value="KAK4145922.1"/>
    <property type="molecule type" value="Genomic_DNA"/>
</dbReference>
<dbReference type="Pfam" id="PF00891">
    <property type="entry name" value="Methyltransf_2"/>
    <property type="match status" value="1"/>
</dbReference>
<dbReference type="Proteomes" id="UP001302676">
    <property type="component" value="Unassembled WGS sequence"/>
</dbReference>
<feature type="region of interest" description="Disordered" evidence="4">
    <location>
        <begin position="1"/>
        <end position="22"/>
    </location>
</feature>
<dbReference type="InterPro" id="IPR036390">
    <property type="entry name" value="WH_DNA-bd_sf"/>
</dbReference>
<keyword evidence="8" id="KW-1185">Reference proteome</keyword>
<dbReference type="GO" id="GO:0032259">
    <property type="term" value="P:methylation"/>
    <property type="evidence" value="ECO:0007669"/>
    <property type="project" value="UniProtKB-KW"/>
</dbReference>
<evidence type="ECO:0000256" key="2">
    <source>
        <dbReference type="ARBA" id="ARBA00022679"/>
    </source>
</evidence>
<evidence type="ECO:0000259" key="5">
    <source>
        <dbReference type="Pfam" id="PF00891"/>
    </source>
</evidence>
<accession>A0AAN6V6W0</accession>
<dbReference type="Gene3D" id="3.40.50.150">
    <property type="entry name" value="Vaccinia Virus protein VP39"/>
    <property type="match status" value="1"/>
</dbReference>
<dbReference type="InterPro" id="IPR016461">
    <property type="entry name" value="COMT-like"/>
</dbReference>
<feature type="domain" description="O-methyltransferase dimerisation" evidence="6">
    <location>
        <begin position="103"/>
        <end position="170"/>
    </location>
</feature>
<dbReference type="InterPro" id="IPR012967">
    <property type="entry name" value="COMT_dimerisation"/>
</dbReference>
<dbReference type="AlphaFoldDB" id="A0AAN6V6W0"/>
<evidence type="ECO:0000259" key="6">
    <source>
        <dbReference type="Pfam" id="PF08100"/>
    </source>
</evidence>
<reference evidence="7" key="2">
    <citation type="submission" date="2023-05" db="EMBL/GenBank/DDBJ databases">
        <authorList>
            <consortium name="Lawrence Berkeley National Laboratory"/>
            <person name="Steindorff A."/>
            <person name="Hensen N."/>
            <person name="Bonometti L."/>
            <person name="Westerberg I."/>
            <person name="Brannstrom I.O."/>
            <person name="Guillou S."/>
            <person name="Cros-Aarteil S."/>
            <person name="Calhoun S."/>
            <person name="Haridas S."/>
            <person name="Kuo A."/>
            <person name="Mondo S."/>
            <person name="Pangilinan J."/>
            <person name="Riley R."/>
            <person name="Labutti K."/>
            <person name="Andreopoulos B."/>
            <person name="Lipzen A."/>
            <person name="Chen C."/>
            <person name="Yanf M."/>
            <person name="Daum C."/>
            <person name="Ng V."/>
            <person name="Clum A."/>
            <person name="Ohm R."/>
            <person name="Martin F."/>
            <person name="Silar P."/>
            <person name="Natvig D."/>
            <person name="Lalanne C."/>
            <person name="Gautier V."/>
            <person name="Ament-Velasquez S.L."/>
            <person name="Kruys A."/>
            <person name="Hutchinson M.I."/>
            <person name="Powell A.J."/>
            <person name="Barry K."/>
            <person name="Miller A.N."/>
            <person name="Grigoriev I.V."/>
            <person name="Debuchy R."/>
            <person name="Gladieux P."/>
            <person name="Thoren M.H."/>
            <person name="Johannesson H."/>
        </authorList>
    </citation>
    <scope>NUCLEOTIDE SEQUENCE</scope>
    <source>
        <strain evidence="7">CBS 141.50</strain>
    </source>
</reference>
<evidence type="ECO:0000313" key="7">
    <source>
        <dbReference type="EMBL" id="KAK4145922.1"/>
    </source>
</evidence>
<keyword evidence="1 7" id="KW-0489">Methyltransferase</keyword>
<comment type="caution">
    <text evidence="7">The sequence shown here is derived from an EMBL/GenBank/DDBJ whole genome shotgun (WGS) entry which is preliminary data.</text>
</comment>
<reference evidence="7" key="1">
    <citation type="journal article" date="2023" name="Mol. Phylogenet. Evol.">
        <title>Genome-scale phylogeny and comparative genomics of the fungal order Sordariales.</title>
        <authorList>
            <person name="Hensen N."/>
            <person name="Bonometti L."/>
            <person name="Westerberg I."/>
            <person name="Brannstrom I.O."/>
            <person name="Guillou S."/>
            <person name="Cros-Aarteil S."/>
            <person name="Calhoun S."/>
            <person name="Haridas S."/>
            <person name="Kuo A."/>
            <person name="Mondo S."/>
            <person name="Pangilinan J."/>
            <person name="Riley R."/>
            <person name="LaButti K."/>
            <person name="Andreopoulos B."/>
            <person name="Lipzen A."/>
            <person name="Chen C."/>
            <person name="Yan M."/>
            <person name="Daum C."/>
            <person name="Ng V."/>
            <person name="Clum A."/>
            <person name="Steindorff A."/>
            <person name="Ohm R.A."/>
            <person name="Martin F."/>
            <person name="Silar P."/>
            <person name="Natvig D.O."/>
            <person name="Lalanne C."/>
            <person name="Gautier V."/>
            <person name="Ament-Velasquez S.L."/>
            <person name="Kruys A."/>
            <person name="Hutchinson M.I."/>
            <person name="Powell A.J."/>
            <person name="Barry K."/>
            <person name="Miller A.N."/>
            <person name="Grigoriev I.V."/>
            <person name="Debuchy R."/>
            <person name="Gladieux P."/>
            <person name="Hiltunen Thoren M."/>
            <person name="Johannesson H."/>
        </authorList>
    </citation>
    <scope>NUCLEOTIDE SEQUENCE</scope>
    <source>
        <strain evidence="7">CBS 141.50</strain>
    </source>
</reference>
<evidence type="ECO:0000313" key="8">
    <source>
        <dbReference type="Proteomes" id="UP001302676"/>
    </source>
</evidence>
<dbReference type="InterPro" id="IPR036388">
    <property type="entry name" value="WH-like_DNA-bd_sf"/>
</dbReference>
<dbReference type="GO" id="GO:0046983">
    <property type="term" value="F:protein dimerization activity"/>
    <property type="evidence" value="ECO:0007669"/>
    <property type="project" value="InterPro"/>
</dbReference>